<proteinExistence type="predicted"/>
<name>A0A0E9XZ11_ANGAN</name>
<sequence>MKAIAMTMTLTLTTMPTIIPVLEPEGAVQWAPTVRGSDVSLLTEFLASQV</sequence>
<dbReference type="EMBL" id="GBXM01001659">
    <property type="protein sequence ID" value="JAI06919.1"/>
    <property type="molecule type" value="Transcribed_RNA"/>
</dbReference>
<dbReference type="AlphaFoldDB" id="A0A0E9XZ11"/>
<reference evidence="1" key="1">
    <citation type="submission" date="2014-11" db="EMBL/GenBank/DDBJ databases">
        <authorList>
            <person name="Amaro Gonzalez C."/>
        </authorList>
    </citation>
    <scope>NUCLEOTIDE SEQUENCE</scope>
</reference>
<organism evidence="1">
    <name type="scientific">Anguilla anguilla</name>
    <name type="common">European freshwater eel</name>
    <name type="synonym">Muraena anguilla</name>
    <dbReference type="NCBI Taxonomy" id="7936"/>
    <lineage>
        <taxon>Eukaryota</taxon>
        <taxon>Metazoa</taxon>
        <taxon>Chordata</taxon>
        <taxon>Craniata</taxon>
        <taxon>Vertebrata</taxon>
        <taxon>Euteleostomi</taxon>
        <taxon>Actinopterygii</taxon>
        <taxon>Neopterygii</taxon>
        <taxon>Teleostei</taxon>
        <taxon>Anguilliformes</taxon>
        <taxon>Anguillidae</taxon>
        <taxon>Anguilla</taxon>
    </lineage>
</organism>
<protein>
    <submittedName>
        <fullName evidence="1">Uncharacterized protein</fullName>
    </submittedName>
</protein>
<evidence type="ECO:0000313" key="1">
    <source>
        <dbReference type="EMBL" id="JAI06919.1"/>
    </source>
</evidence>
<accession>A0A0E9XZ11</accession>
<reference evidence="1" key="2">
    <citation type="journal article" date="2015" name="Fish Shellfish Immunol.">
        <title>Early steps in the European eel (Anguilla anguilla)-Vibrio vulnificus interaction in the gills: Role of the RtxA13 toxin.</title>
        <authorList>
            <person name="Callol A."/>
            <person name="Pajuelo D."/>
            <person name="Ebbesson L."/>
            <person name="Teles M."/>
            <person name="MacKenzie S."/>
            <person name="Amaro C."/>
        </authorList>
    </citation>
    <scope>NUCLEOTIDE SEQUENCE</scope>
</reference>